<proteinExistence type="predicted"/>
<accession>A0ABY9RJX3</accession>
<dbReference type="Proteomes" id="UP001181355">
    <property type="component" value="Chromosome"/>
</dbReference>
<evidence type="ECO:0000313" key="2">
    <source>
        <dbReference type="Proteomes" id="UP001181355"/>
    </source>
</evidence>
<evidence type="ECO:0000313" key="1">
    <source>
        <dbReference type="EMBL" id="WMW80560.1"/>
    </source>
</evidence>
<dbReference type="RefSeq" id="WP_309482052.1">
    <property type="nucleotide sequence ID" value="NZ_CP133720.1"/>
</dbReference>
<organism evidence="1 2">
    <name type="scientific">Undibacterium cyanobacteriorum</name>
    <dbReference type="NCBI Taxonomy" id="3073561"/>
    <lineage>
        <taxon>Bacteria</taxon>
        <taxon>Pseudomonadati</taxon>
        <taxon>Pseudomonadota</taxon>
        <taxon>Betaproteobacteria</taxon>
        <taxon>Burkholderiales</taxon>
        <taxon>Oxalobacteraceae</taxon>
        <taxon>Undibacterium</taxon>
    </lineage>
</organism>
<name>A0ABY9RJX3_9BURK</name>
<reference evidence="1" key="1">
    <citation type="submission" date="2023-09" db="EMBL/GenBank/DDBJ databases">
        <title>Undibacterium sp. 20NA77.5 isolated from freshwater.</title>
        <authorList>
            <person name="Le V."/>
            <person name="Ko S.-R."/>
            <person name="Ahn C.-Y."/>
            <person name="Oh H.-M."/>
        </authorList>
    </citation>
    <scope>NUCLEOTIDE SEQUENCE</scope>
    <source>
        <strain evidence="1">20NA77.5</strain>
    </source>
</reference>
<dbReference type="EMBL" id="CP133720">
    <property type="protein sequence ID" value="WMW80560.1"/>
    <property type="molecule type" value="Genomic_DNA"/>
</dbReference>
<gene>
    <name evidence="1" type="ORF">RF679_18255</name>
</gene>
<sequence length="153" mass="17164">MELIFTKRKDGKYDHLAIWNAGELRGEIECPKQGIIPHDMVHYGVEHILQKRGFIGRVAAGEAAVFQMQGEAESNGVERLVEVFQADGWAGWSTAAEDMLDLYQVTCAARQCPALPLQVADVEQVRQELLRLSALWQTTEPGQSLHLEFTSRD</sequence>
<keyword evidence="2" id="KW-1185">Reference proteome</keyword>
<protein>
    <submittedName>
        <fullName evidence="1">Uncharacterized protein</fullName>
    </submittedName>
</protein>